<dbReference type="Proteomes" id="UP000001554">
    <property type="component" value="Chromosome 19"/>
</dbReference>
<dbReference type="KEGG" id="bfo:118407232"/>
<reference evidence="3" key="1">
    <citation type="journal article" date="2020" name="Nat. Ecol. Evol.">
        <title>Deeply conserved synteny resolves early events in vertebrate evolution.</title>
        <authorList>
            <person name="Simakov O."/>
            <person name="Marletaz F."/>
            <person name="Yue J.X."/>
            <person name="O'Connell B."/>
            <person name="Jenkins J."/>
            <person name="Brandt A."/>
            <person name="Calef R."/>
            <person name="Tung C.H."/>
            <person name="Huang T.K."/>
            <person name="Schmutz J."/>
            <person name="Satoh N."/>
            <person name="Yu J.K."/>
            <person name="Putnam N.H."/>
            <person name="Green R.E."/>
            <person name="Rokhsar D.S."/>
        </authorList>
    </citation>
    <scope>NUCLEOTIDE SEQUENCE [LARGE SCALE GENOMIC DNA]</scope>
    <source>
        <strain evidence="3">S238N-H82</strain>
    </source>
</reference>
<dbReference type="PANTHER" id="PTHR12521:SF0">
    <property type="entry name" value="ADP-RIBOSE GLYCOHYDROLASE OARD1"/>
    <property type="match status" value="1"/>
</dbReference>
<dbReference type="InterPro" id="IPR002589">
    <property type="entry name" value="Macro_dom"/>
</dbReference>
<dbReference type="GO" id="GO:0005654">
    <property type="term" value="C:nucleoplasm"/>
    <property type="evidence" value="ECO:0000318"/>
    <property type="project" value="GO_Central"/>
</dbReference>
<dbReference type="SUPFAM" id="SSF52949">
    <property type="entry name" value="Macro domain-like"/>
    <property type="match status" value="1"/>
</dbReference>
<name>A0A9J7KKI7_BRAFL</name>
<evidence type="ECO:0000313" key="4">
    <source>
        <dbReference type="RefSeq" id="XP_035663577.1"/>
    </source>
</evidence>
<reference evidence="4" key="2">
    <citation type="submission" date="2025-08" db="UniProtKB">
        <authorList>
            <consortium name="RefSeq"/>
        </authorList>
    </citation>
    <scope>IDENTIFICATION</scope>
    <source>
        <strain evidence="4">S238N-H82</strain>
        <tissue evidence="4">Testes</tissue>
    </source>
</reference>
<dbReference type="Pfam" id="PF01661">
    <property type="entry name" value="Macro"/>
    <property type="match status" value="1"/>
</dbReference>
<keyword evidence="3" id="KW-1185">Reference proteome</keyword>
<feature type="compositionally biased region" description="Basic and acidic residues" evidence="1">
    <location>
        <begin position="35"/>
        <end position="57"/>
    </location>
</feature>
<organism evidence="3 4">
    <name type="scientific">Branchiostoma floridae</name>
    <name type="common">Florida lancelet</name>
    <name type="synonym">Amphioxus</name>
    <dbReference type="NCBI Taxonomy" id="7739"/>
    <lineage>
        <taxon>Eukaryota</taxon>
        <taxon>Metazoa</taxon>
        <taxon>Chordata</taxon>
        <taxon>Cephalochordata</taxon>
        <taxon>Leptocardii</taxon>
        <taxon>Amphioxiformes</taxon>
        <taxon>Branchiostomatidae</taxon>
        <taxon>Branchiostoma</taxon>
    </lineage>
</organism>
<dbReference type="PANTHER" id="PTHR12521">
    <property type="entry name" value="PROTEIN C6ORF130"/>
    <property type="match status" value="1"/>
</dbReference>
<evidence type="ECO:0000256" key="1">
    <source>
        <dbReference type="SAM" id="MobiDB-lite"/>
    </source>
</evidence>
<dbReference type="AlphaFoldDB" id="A0A9J7KKI7"/>
<evidence type="ECO:0000259" key="2">
    <source>
        <dbReference type="PROSITE" id="PS51154"/>
    </source>
</evidence>
<dbReference type="OrthoDB" id="2155246at2759"/>
<dbReference type="PROSITE" id="PS51154">
    <property type="entry name" value="MACRO"/>
    <property type="match status" value="1"/>
</dbReference>
<evidence type="ECO:0000313" key="3">
    <source>
        <dbReference type="Proteomes" id="UP000001554"/>
    </source>
</evidence>
<proteinExistence type="predicted"/>
<dbReference type="CDD" id="cd02901">
    <property type="entry name" value="Macro_Poa1p-like"/>
    <property type="match status" value="1"/>
</dbReference>
<dbReference type="OMA" id="CISQDCH"/>
<feature type="region of interest" description="Disordered" evidence="1">
    <location>
        <begin position="31"/>
        <end position="77"/>
    </location>
</feature>
<dbReference type="GO" id="GO:0006974">
    <property type="term" value="P:DNA damage response"/>
    <property type="evidence" value="ECO:0000318"/>
    <property type="project" value="GO_Central"/>
</dbReference>
<dbReference type="GeneID" id="118407232"/>
<protein>
    <submittedName>
        <fullName evidence="4">ADP-ribose glycohydrolase OARD1-like</fullName>
    </submittedName>
</protein>
<dbReference type="SMART" id="SM00506">
    <property type="entry name" value="A1pp"/>
    <property type="match status" value="1"/>
</dbReference>
<feature type="domain" description="Macro" evidence="2">
    <location>
        <begin position="73"/>
        <end position="224"/>
    </location>
</feature>
<gene>
    <name evidence="4" type="primary">LOC118407232</name>
</gene>
<dbReference type="Gene3D" id="3.40.220.10">
    <property type="entry name" value="Leucine Aminopeptidase, subunit E, domain 1"/>
    <property type="match status" value="1"/>
</dbReference>
<dbReference type="RefSeq" id="XP_035663577.1">
    <property type="nucleotide sequence ID" value="XM_035807684.1"/>
</dbReference>
<accession>A0A9J7KKI7</accession>
<dbReference type="InterPro" id="IPR050892">
    <property type="entry name" value="ADP-ribose_metab_enzymes"/>
</dbReference>
<sequence>MLFTFIKVAYKQRNSLMDKFVVKKGKKRTMSGHAKITEDEAKNADLKAHEKCEESTKTKGAGQSNEEHGHGVHADKKRAKHDGFQLLQVRGDLFSCPESDSLVHCISQDCHMGKGIAVLFKKKFGRVEELKRQGQKPGGVAVLKTEQRYVYYLVTKEKYWQKPTYRSLESSLRAMKTHCEQHQVSRLAMPRIGCGLDRLQWDRVSQMVQNIFSDTDMTITVYTI</sequence>
<dbReference type="InterPro" id="IPR043472">
    <property type="entry name" value="Macro_dom-like"/>
</dbReference>
<dbReference type="GO" id="GO:0042278">
    <property type="term" value="P:purine nucleoside metabolic process"/>
    <property type="evidence" value="ECO:0000318"/>
    <property type="project" value="GO_Central"/>
</dbReference>
<feature type="compositionally biased region" description="Basic and acidic residues" evidence="1">
    <location>
        <begin position="65"/>
        <end position="74"/>
    </location>
</feature>
<dbReference type="GO" id="GO:0047407">
    <property type="term" value="F:ADP-ribosyl-[dinitrogen reductase] hydrolase activity"/>
    <property type="evidence" value="ECO:0000318"/>
    <property type="project" value="GO_Central"/>
</dbReference>